<sequence>AKLREFANNVLNKETIQEEWSKKKDQELEQNKGNYDEGISTIPFRMQFEEPTIIDLADQMGRMTIHAQNEKPINKAQQKLNEQLIVDVQEEIKSFKKTNGIVPKNRKEKQKEIQTTIPDTPRIGRFVKENLTQLERLRYRLQTIENNYKYVSNLPDEELESHLGT</sequence>
<feature type="non-terminal residue" evidence="1">
    <location>
        <position position="1"/>
    </location>
</feature>
<dbReference type="OrthoDB" id="2480218at2759"/>
<comment type="caution">
    <text evidence="1">The sequence shown here is derived from an EMBL/GenBank/DDBJ whole genome shotgun (WGS) entry which is preliminary data.</text>
</comment>
<accession>A0A9N9PDJ8</accession>
<keyword evidence="2" id="KW-1185">Reference proteome</keyword>
<evidence type="ECO:0000313" key="1">
    <source>
        <dbReference type="EMBL" id="CAG8836961.1"/>
    </source>
</evidence>
<proteinExistence type="predicted"/>
<gene>
    <name evidence="1" type="ORF">CPELLU_LOCUS21477</name>
</gene>
<reference evidence="1" key="1">
    <citation type="submission" date="2021-06" db="EMBL/GenBank/DDBJ databases">
        <authorList>
            <person name="Kallberg Y."/>
            <person name="Tangrot J."/>
            <person name="Rosling A."/>
        </authorList>
    </citation>
    <scope>NUCLEOTIDE SEQUENCE</scope>
    <source>
        <strain evidence="1">FL966</strain>
    </source>
</reference>
<feature type="non-terminal residue" evidence="1">
    <location>
        <position position="165"/>
    </location>
</feature>
<protein>
    <submittedName>
        <fullName evidence="1">21999_t:CDS:1</fullName>
    </submittedName>
</protein>
<dbReference type="AlphaFoldDB" id="A0A9N9PDJ8"/>
<name>A0A9N9PDJ8_9GLOM</name>
<dbReference type="EMBL" id="CAJVQA010080030">
    <property type="protein sequence ID" value="CAG8836961.1"/>
    <property type="molecule type" value="Genomic_DNA"/>
</dbReference>
<organism evidence="1 2">
    <name type="scientific">Cetraspora pellucida</name>
    <dbReference type="NCBI Taxonomy" id="1433469"/>
    <lineage>
        <taxon>Eukaryota</taxon>
        <taxon>Fungi</taxon>
        <taxon>Fungi incertae sedis</taxon>
        <taxon>Mucoromycota</taxon>
        <taxon>Glomeromycotina</taxon>
        <taxon>Glomeromycetes</taxon>
        <taxon>Diversisporales</taxon>
        <taxon>Gigasporaceae</taxon>
        <taxon>Cetraspora</taxon>
    </lineage>
</organism>
<evidence type="ECO:0000313" key="2">
    <source>
        <dbReference type="Proteomes" id="UP000789759"/>
    </source>
</evidence>
<dbReference type="Proteomes" id="UP000789759">
    <property type="component" value="Unassembled WGS sequence"/>
</dbReference>